<name>A0ABY4H277_9BACI</name>
<keyword evidence="3" id="KW-1185">Reference proteome</keyword>
<evidence type="ECO:0000313" key="2">
    <source>
        <dbReference type="EMBL" id="UOQ94281.1"/>
    </source>
</evidence>
<dbReference type="Pfam" id="PF00403">
    <property type="entry name" value="HMA"/>
    <property type="match status" value="1"/>
</dbReference>
<organism evidence="2 3">
    <name type="scientific">Halobacillus shinanisalinarum</name>
    <dbReference type="NCBI Taxonomy" id="2932258"/>
    <lineage>
        <taxon>Bacteria</taxon>
        <taxon>Bacillati</taxon>
        <taxon>Bacillota</taxon>
        <taxon>Bacilli</taxon>
        <taxon>Bacillales</taxon>
        <taxon>Bacillaceae</taxon>
        <taxon>Halobacillus</taxon>
    </lineage>
</organism>
<gene>
    <name evidence="2" type="ORF">MUO14_04785</name>
</gene>
<dbReference type="Gene3D" id="3.30.70.100">
    <property type="match status" value="1"/>
</dbReference>
<feature type="domain" description="HMA" evidence="1">
    <location>
        <begin position="1"/>
        <end position="67"/>
    </location>
</feature>
<evidence type="ECO:0000259" key="1">
    <source>
        <dbReference type="PROSITE" id="PS50846"/>
    </source>
</evidence>
<dbReference type="RefSeq" id="WP_244753929.1">
    <property type="nucleotide sequence ID" value="NZ_CP095074.1"/>
</dbReference>
<dbReference type="InterPro" id="IPR036163">
    <property type="entry name" value="HMA_dom_sf"/>
</dbReference>
<dbReference type="SUPFAM" id="SSF55008">
    <property type="entry name" value="HMA, heavy metal-associated domain"/>
    <property type="match status" value="1"/>
</dbReference>
<dbReference type="CDD" id="cd00371">
    <property type="entry name" value="HMA"/>
    <property type="match status" value="1"/>
</dbReference>
<dbReference type="Proteomes" id="UP000831880">
    <property type="component" value="Chromosome"/>
</dbReference>
<proteinExistence type="predicted"/>
<dbReference type="PROSITE" id="PS50846">
    <property type="entry name" value="HMA_2"/>
    <property type="match status" value="1"/>
</dbReference>
<protein>
    <submittedName>
        <fullName evidence="2">Cation transporter</fullName>
    </submittedName>
</protein>
<reference evidence="2 3" key="1">
    <citation type="submission" date="2022-04" db="EMBL/GenBank/DDBJ databases">
        <title>Halobacillus sp. isolated from saltern.</title>
        <authorList>
            <person name="Won M."/>
            <person name="Lee C.-M."/>
            <person name="Woen H.-Y."/>
            <person name="Kwon S.-W."/>
        </authorList>
    </citation>
    <scope>NUCLEOTIDE SEQUENCE [LARGE SCALE GENOMIC DNA]</scope>
    <source>
        <strain evidence="2 3">SSTM10-2</strain>
    </source>
</reference>
<dbReference type="InterPro" id="IPR006121">
    <property type="entry name" value="HMA_dom"/>
</dbReference>
<accession>A0ABY4H277</accession>
<dbReference type="EMBL" id="CP095074">
    <property type="protein sequence ID" value="UOQ94281.1"/>
    <property type="molecule type" value="Genomic_DNA"/>
</dbReference>
<sequence>MQLTLEVNGMTGAHCEKAVKDVLNALEGIHGVDVDVSSGKVDVTYDESYVGKDLMKEAIEAQGYKPVG</sequence>
<evidence type="ECO:0000313" key="3">
    <source>
        <dbReference type="Proteomes" id="UP000831880"/>
    </source>
</evidence>